<protein>
    <submittedName>
        <fullName evidence="1">Uncharacterized protein</fullName>
    </submittedName>
</protein>
<sequence>MKTMKKYRLLFQLYIQIIWIRYQEQNKSDEGIEQNQHY</sequence>
<proteinExistence type="predicted"/>
<accession>A0A8S1UW85</accession>
<dbReference type="AlphaFoldDB" id="A0A8S1UW85"/>
<organism evidence="1 2">
    <name type="scientific">Paramecium octaurelia</name>
    <dbReference type="NCBI Taxonomy" id="43137"/>
    <lineage>
        <taxon>Eukaryota</taxon>
        <taxon>Sar</taxon>
        <taxon>Alveolata</taxon>
        <taxon>Ciliophora</taxon>
        <taxon>Intramacronucleata</taxon>
        <taxon>Oligohymenophorea</taxon>
        <taxon>Peniculida</taxon>
        <taxon>Parameciidae</taxon>
        <taxon>Paramecium</taxon>
    </lineage>
</organism>
<gene>
    <name evidence="1" type="ORF">POCTA_138.1.T0520275</name>
</gene>
<evidence type="ECO:0000313" key="1">
    <source>
        <dbReference type="EMBL" id="CAD8168981.1"/>
    </source>
</evidence>
<reference evidence="1" key="1">
    <citation type="submission" date="2021-01" db="EMBL/GenBank/DDBJ databases">
        <authorList>
            <consortium name="Genoscope - CEA"/>
            <person name="William W."/>
        </authorList>
    </citation>
    <scope>NUCLEOTIDE SEQUENCE</scope>
</reference>
<name>A0A8S1UW85_PAROT</name>
<keyword evidence="2" id="KW-1185">Reference proteome</keyword>
<dbReference type="EMBL" id="CAJJDP010000052">
    <property type="protein sequence ID" value="CAD8168981.1"/>
    <property type="molecule type" value="Genomic_DNA"/>
</dbReference>
<dbReference type="Proteomes" id="UP000683925">
    <property type="component" value="Unassembled WGS sequence"/>
</dbReference>
<comment type="caution">
    <text evidence="1">The sequence shown here is derived from an EMBL/GenBank/DDBJ whole genome shotgun (WGS) entry which is preliminary data.</text>
</comment>
<evidence type="ECO:0000313" key="2">
    <source>
        <dbReference type="Proteomes" id="UP000683925"/>
    </source>
</evidence>